<dbReference type="SUPFAM" id="SSF56112">
    <property type="entry name" value="Protein kinase-like (PK-like)"/>
    <property type="match status" value="1"/>
</dbReference>
<dbReference type="PROSITE" id="PS50011">
    <property type="entry name" value="PROTEIN_KINASE_DOM"/>
    <property type="match status" value="1"/>
</dbReference>
<accession>A0A0D7BB99</accession>
<dbReference type="InterPro" id="IPR000719">
    <property type="entry name" value="Prot_kinase_dom"/>
</dbReference>
<reference evidence="2 3" key="1">
    <citation type="journal article" date="2015" name="Fungal Genet. Biol.">
        <title>Evolution of novel wood decay mechanisms in Agaricales revealed by the genome sequences of Fistulina hepatica and Cylindrobasidium torrendii.</title>
        <authorList>
            <person name="Floudas D."/>
            <person name="Held B.W."/>
            <person name="Riley R."/>
            <person name="Nagy L.G."/>
            <person name="Koehler G."/>
            <person name="Ransdell A.S."/>
            <person name="Younus H."/>
            <person name="Chow J."/>
            <person name="Chiniquy J."/>
            <person name="Lipzen A."/>
            <person name="Tritt A."/>
            <person name="Sun H."/>
            <person name="Haridas S."/>
            <person name="LaButti K."/>
            <person name="Ohm R.A."/>
            <person name="Kues U."/>
            <person name="Blanchette R.A."/>
            <person name="Grigoriev I.V."/>
            <person name="Minto R.E."/>
            <person name="Hibbett D.S."/>
        </authorList>
    </citation>
    <scope>NUCLEOTIDE SEQUENCE [LARGE SCALE GENOMIC DNA]</scope>
    <source>
        <strain evidence="2 3">FP15055 ss-10</strain>
    </source>
</reference>
<dbReference type="InterPro" id="IPR001245">
    <property type="entry name" value="Ser-Thr/Tyr_kinase_cat_dom"/>
</dbReference>
<dbReference type="EMBL" id="KN880516">
    <property type="protein sequence ID" value="KIY67802.1"/>
    <property type="molecule type" value="Genomic_DNA"/>
</dbReference>
<keyword evidence="2" id="KW-0418">Kinase</keyword>
<dbReference type="Proteomes" id="UP000054007">
    <property type="component" value="Unassembled WGS sequence"/>
</dbReference>
<feature type="domain" description="Protein kinase" evidence="1">
    <location>
        <begin position="1"/>
        <end position="162"/>
    </location>
</feature>
<dbReference type="GO" id="GO:0004674">
    <property type="term" value="F:protein serine/threonine kinase activity"/>
    <property type="evidence" value="ECO:0007669"/>
    <property type="project" value="TreeGrafter"/>
</dbReference>
<name>A0A0D7BB99_9AGAR</name>
<dbReference type="STRING" id="1314674.A0A0D7BB99"/>
<dbReference type="OrthoDB" id="1924919at2759"/>
<dbReference type="PANTHER" id="PTHR44329">
    <property type="entry name" value="SERINE/THREONINE-PROTEIN KINASE TNNI3K-RELATED"/>
    <property type="match status" value="1"/>
</dbReference>
<dbReference type="InterPro" id="IPR051681">
    <property type="entry name" value="Ser/Thr_Kinases-Pseudokinases"/>
</dbReference>
<dbReference type="Pfam" id="PF07714">
    <property type="entry name" value="PK_Tyr_Ser-Thr"/>
    <property type="match status" value="1"/>
</dbReference>
<dbReference type="GO" id="GO:0005524">
    <property type="term" value="F:ATP binding"/>
    <property type="evidence" value="ECO:0007669"/>
    <property type="project" value="InterPro"/>
</dbReference>
<organism evidence="2 3">
    <name type="scientific">Cylindrobasidium torrendii FP15055 ss-10</name>
    <dbReference type="NCBI Taxonomy" id="1314674"/>
    <lineage>
        <taxon>Eukaryota</taxon>
        <taxon>Fungi</taxon>
        <taxon>Dikarya</taxon>
        <taxon>Basidiomycota</taxon>
        <taxon>Agaricomycotina</taxon>
        <taxon>Agaricomycetes</taxon>
        <taxon>Agaricomycetidae</taxon>
        <taxon>Agaricales</taxon>
        <taxon>Marasmiineae</taxon>
        <taxon>Physalacriaceae</taxon>
        <taxon>Cylindrobasidium</taxon>
    </lineage>
</organism>
<keyword evidence="2" id="KW-0808">Transferase</keyword>
<dbReference type="Gene3D" id="1.10.510.10">
    <property type="entry name" value="Transferase(Phosphotransferase) domain 1"/>
    <property type="match status" value="1"/>
</dbReference>
<dbReference type="PROSITE" id="PS00109">
    <property type="entry name" value="PROTEIN_KINASE_TYR"/>
    <property type="match status" value="1"/>
</dbReference>
<dbReference type="AlphaFoldDB" id="A0A0D7BB99"/>
<proteinExistence type="predicted"/>
<feature type="non-terminal residue" evidence="2">
    <location>
        <position position="1"/>
    </location>
</feature>
<evidence type="ECO:0000313" key="2">
    <source>
        <dbReference type="EMBL" id="KIY67802.1"/>
    </source>
</evidence>
<gene>
    <name evidence="2" type="ORF">CYLTODRAFT_352455</name>
</gene>
<evidence type="ECO:0000313" key="3">
    <source>
        <dbReference type="Proteomes" id="UP000054007"/>
    </source>
</evidence>
<dbReference type="PANTHER" id="PTHR44329:SF214">
    <property type="entry name" value="PROTEIN KINASE DOMAIN-CONTAINING PROTEIN"/>
    <property type="match status" value="1"/>
</dbReference>
<dbReference type="InterPro" id="IPR011009">
    <property type="entry name" value="Kinase-like_dom_sf"/>
</dbReference>
<dbReference type="InterPro" id="IPR008266">
    <property type="entry name" value="Tyr_kinase_AS"/>
</dbReference>
<sequence length="162" mass="17953">REALVWYQLRHPNILPFVGINEVSFYPRFCLISPWMANGSIMNYIAKNPTCDRLHCVFDVARGLEFLHGQDPPVVHGDIRGANILVTDKGTCCLADFGLSIVEEASSSVYASSDGIKGAIRWLPFNSTGESERRRPSRDIYSFGCTIIEVLPTSGVSFIALI</sequence>
<protein>
    <submittedName>
        <fullName evidence="2">Kinase-like protein</fullName>
    </submittedName>
</protein>
<keyword evidence="3" id="KW-1185">Reference proteome</keyword>
<evidence type="ECO:0000259" key="1">
    <source>
        <dbReference type="PROSITE" id="PS50011"/>
    </source>
</evidence>